<feature type="region of interest" description="Disordered" evidence="1">
    <location>
        <begin position="760"/>
        <end position="807"/>
    </location>
</feature>
<dbReference type="InterPro" id="IPR014782">
    <property type="entry name" value="Peptidase_M1_dom"/>
</dbReference>
<dbReference type="GO" id="GO:0005615">
    <property type="term" value="C:extracellular space"/>
    <property type="evidence" value="ECO:0007669"/>
    <property type="project" value="TreeGrafter"/>
</dbReference>
<proteinExistence type="predicted"/>
<sequence length="807" mass="91781">MRKLSVLGRALHVSELLFATLLILQALVAVAQQGGNQYNANTRFEQMGTELPTPNTYRTASGAPGKDYWQQKADYDIKAELDDANQKIIGTEVITYTNKSPDELRYLWLQLDQNLFEKSSINAMTKTGGVDAQGMSFNALQNVNAPSSVFGGISGNKEYGYKITVVKDAKTGTDLKYTINNTMMRIDIPVVLKPGQSYSFRIDWNYNITNYYGRSGMEYFAKDGNYNYFIAHWFPRMAVYDDVNGWQHKQFLGQGEFTLPFGDYKVELTVPNDHVVGATGECQNYDKVLSAEQLKRFQQAANSKTPVLIVTQAEAEAAEKGKPTGKKTWIYKATNVRDFAFTSSRKFIWDAMQTDVYNNGRKIWSMSFYSKEGNPLWGQYSTRVVEHTLRSYGNRTVQYPYPVAISCHATAGGGMEYPMISFNGGRPEPDGTYSEGTKAGMIGVIIHEVGHNFFPMIVNSDERQWSWMDEGLNTFCQYLAEQEWDRNFPSRRGEPQYIVPYMKTDKTQQVPIMSSSDNIMAFGPNAYAKPATGLNILRETVMGRELFDYAFKEYARRWAFKSPTPADFFRTMEDASGVDLDWFWKGWFYGVEPADQDLAEVEWYAADNQDPVAKKAAEKADAEAKRQTLSNIRNQTDIKQTVVEADSTMRDFYNSYDRYAVTSADKQKSEQYKSSLSEDERKLLESGMNYYVLKVKNKGGLPMPVIIKMDYEDGTNEIVRIPAEIWRLNDKEVKKTIPTKKKVTKFTLDPFYEIADIDTENNAFPREPEKPTKFQAFKQGSFRPQGQNPMQQAKQSQPAGTQTSGKN</sequence>
<keyword evidence="3" id="KW-0645">Protease</keyword>
<comment type="caution">
    <text evidence="3">The sequence shown here is derived from an EMBL/GenBank/DDBJ whole genome shotgun (WGS) entry which is preliminary data.</text>
</comment>
<dbReference type="PANTHER" id="PTHR11533">
    <property type="entry name" value="PROTEASE M1 ZINC METALLOPROTEASE"/>
    <property type="match status" value="1"/>
</dbReference>
<reference evidence="3" key="1">
    <citation type="journal article" date="2014" name="Int. J. Syst. Evol. Microbiol.">
        <title>Complete genome sequence of Corynebacterium casei LMG S-19264T (=DSM 44701T), isolated from a smear-ripened cheese.</title>
        <authorList>
            <consortium name="US DOE Joint Genome Institute (JGI-PGF)"/>
            <person name="Walter F."/>
            <person name="Albersmeier A."/>
            <person name="Kalinowski J."/>
            <person name="Ruckert C."/>
        </authorList>
    </citation>
    <scope>NUCLEOTIDE SEQUENCE</scope>
    <source>
        <strain evidence="3">CGMCC 1.15958</strain>
    </source>
</reference>
<dbReference type="RefSeq" id="WP_188767291.1">
    <property type="nucleotide sequence ID" value="NZ_BMKK01000006.1"/>
</dbReference>
<gene>
    <name evidence="3" type="primary">pepN</name>
    <name evidence="3" type="ORF">GCM10011514_32070</name>
</gene>
<dbReference type="Proteomes" id="UP000609064">
    <property type="component" value="Unassembled WGS sequence"/>
</dbReference>
<dbReference type="SUPFAM" id="SSF55486">
    <property type="entry name" value="Metalloproteases ('zincins'), catalytic domain"/>
    <property type="match status" value="1"/>
</dbReference>
<dbReference type="InterPro" id="IPR027268">
    <property type="entry name" value="Peptidase_M4/M1_CTD_sf"/>
</dbReference>
<reference evidence="3" key="2">
    <citation type="submission" date="2020-09" db="EMBL/GenBank/DDBJ databases">
        <authorList>
            <person name="Sun Q."/>
            <person name="Zhou Y."/>
        </authorList>
    </citation>
    <scope>NUCLEOTIDE SEQUENCE</scope>
    <source>
        <strain evidence="3">CGMCC 1.15958</strain>
    </source>
</reference>
<feature type="compositionally biased region" description="Polar residues" evidence="1">
    <location>
        <begin position="782"/>
        <end position="807"/>
    </location>
</feature>
<keyword evidence="3" id="KW-0378">Hydrolase</keyword>
<dbReference type="GO" id="GO:0005737">
    <property type="term" value="C:cytoplasm"/>
    <property type="evidence" value="ECO:0007669"/>
    <property type="project" value="TreeGrafter"/>
</dbReference>
<evidence type="ECO:0000259" key="2">
    <source>
        <dbReference type="Pfam" id="PF01433"/>
    </source>
</evidence>
<evidence type="ECO:0000256" key="1">
    <source>
        <dbReference type="SAM" id="MobiDB-lite"/>
    </source>
</evidence>
<dbReference type="GO" id="GO:0042277">
    <property type="term" value="F:peptide binding"/>
    <property type="evidence" value="ECO:0007669"/>
    <property type="project" value="TreeGrafter"/>
</dbReference>
<feature type="domain" description="Peptidase M1 membrane alanine aminopeptidase" evidence="2">
    <location>
        <begin position="431"/>
        <end position="587"/>
    </location>
</feature>
<dbReference type="AlphaFoldDB" id="A0A916YX07"/>
<dbReference type="EMBL" id="BMKK01000006">
    <property type="protein sequence ID" value="GGD65593.1"/>
    <property type="molecule type" value="Genomic_DNA"/>
</dbReference>
<name>A0A916YX07_9BACT</name>
<evidence type="ECO:0000313" key="3">
    <source>
        <dbReference type="EMBL" id="GGD65593.1"/>
    </source>
</evidence>
<organism evidence="3 4">
    <name type="scientific">Emticicia aquatilis</name>
    <dbReference type="NCBI Taxonomy" id="1537369"/>
    <lineage>
        <taxon>Bacteria</taxon>
        <taxon>Pseudomonadati</taxon>
        <taxon>Bacteroidota</taxon>
        <taxon>Cytophagia</taxon>
        <taxon>Cytophagales</taxon>
        <taxon>Leadbetterellaceae</taxon>
        <taxon>Emticicia</taxon>
    </lineage>
</organism>
<evidence type="ECO:0000313" key="4">
    <source>
        <dbReference type="Proteomes" id="UP000609064"/>
    </source>
</evidence>
<dbReference type="GO" id="GO:0043171">
    <property type="term" value="P:peptide catabolic process"/>
    <property type="evidence" value="ECO:0007669"/>
    <property type="project" value="TreeGrafter"/>
</dbReference>
<dbReference type="InterPro" id="IPR050344">
    <property type="entry name" value="Peptidase_M1_aminopeptidases"/>
</dbReference>
<dbReference type="GO" id="GO:0070006">
    <property type="term" value="F:metalloaminopeptidase activity"/>
    <property type="evidence" value="ECO:0007669"/>
    <property type="project" value="TreeGrafter"/>
</dbReference>
<accession>A0A916YX07</accession>
<dbReference type="Pfam" id="PF01433">
    <property type="entry name" value="Peptidase_M1"/>
    <property type="match status" value="1"/>
</dbReference>
<protein>
    <submittedName>
        <fullName evidence="3">Aminopeptidase</fullName>
    </submittedName>
</protein>
<dbReference type="GO" id="GO:0008270">
    <property type="term" value="F:zinc ion binding"/>
    <property type="evidence" value="ECO:0007669"/>
    <property type="project" value="InterPro"/>
</dbReference>
<dbReference type="GO" id="GO:0016020">
    <property type="term" value="C:membrane"/>
    <property type="evidence" value="ECO:0007669"/>
    <property type="project" value="TreeGrafter"/>
</dbReference>
<keyword evidence="3" id="KW-0031">Aminopeptidase</keyword>
<dbReference type="PANTHER" id="PTHR11533:SF174">
    <property type="entry name" value="PUROMYCIN-SENSITIVE AMINOPEPTIDASE-RELATED"/>
    <property type="match status" value="1"/>
</dbReference>
<dbReference type="Gene3D" id="1.10.390.10">
    <property type="entry name" value="Neutral Protease Domain 2"/>
    <property type="match status" value="1"/>
</dbReference>
<keyword evidence="4" id="KW-1185">Reference proteome</keyword>
<dbReference type="CDD" id="cd09604">
    <property type="entry name" value="M1_APN_like"/>
    <property type="match status" value="1"/>
</dbReference>